<evidence type="ECO:0000313" key="3">
    <source>
        <dbReference type="Proteomes" id="UP000615446"/>
    </source>
</evidence>
<sequence>MFLIVTVIDVIDDEYQTSSYLFPKAKHVFLICPYLTKIFCMYRLNILALGNFIKRRQSRVSGFVDNFQSTYVERVTFWFTIFSMIPEVYF</sequence>
<reference evidence="2" key="1">
    <citation type="submission" date="2019-10" db="EMBL/GenBank/DDBJ databases">
        <title>Conservation and host-specific expression of non-tandemly repeated heterogenous ribosome RNA gene in arbuscular mycorrhizal fungi.</title>
        <authorList>
            <person name="Maeda T."/>
            <person name="Kobayashi Y."/>
            <person name="Nakagawa T."/>
            <person name="Ezawa T."/>
            <person name="Yamaguchi K."/>
            <person name="Bino T."/>
            <person name="Nishimoto Y."/>
            <person name="Shigenobu S."/>
            <person name="Kawaguchi M."/>
        </authorList>
    </citation>
    <scope>NUCLEOTIDE SEQUENCE</scope>
    <source>
        <strain evidence="2">HR1</strain>
    </source>
</reference>
<gene>
    <name evidence="2" type="ORF">RCL2_000390200</name>
</gene>
<keyword evidence="1" id="KW-1133">Transmembrane helix</keyword>
<feature type="transmembrane region" description="Helical" evidence="1">
    <location>
        <begin position="28"/>
        <end position="49"/>
    </location>
</feature>
<evidence type="ECO:0000256" key="1">
    <source>
        <dbReference type="SAM" id="Phobius"/>
    </source>
</evidence>
<organism evidence="2 3">
    <name type="scientific">Rhizophagus clarus</name>
    <dbReference type="NCBI Taxonomy" id="94130"/>
    <lineage>
        <taxon>Eukaryota</taxon>
        <taxon>Fungi</taxon>
        <taxon>Fungi incertae sedis</taxon>
        <taxon>Mucoromycota</taxon>
        <taxon>Glomeromycotina</taxon>
        <taxon>Glomeromycetes</taxon>
        <taxon>Glomerales</taxon>
        <taxon>Glomeraceae</taxon>
        <taxon>Rhizophagus</taxon>
    </lineage>
</organism>
<accession>A0A8H3KZC6</accession>
<evidence type="ECO:0000313" key="2">
    <source>
        <dbReference type="EMBL" id="GES76499.1"/>
    </source>
</evidence>
<keyword evidence="1" id="KW-0812">Transmembrane</keyword>
<dbReference type="AlphaFoldDB" id="A0A8H3KZC6"/>
<proteinExistence type="predicted"/>
<keyword evidence="1" id="KW-0472">Membrane</keyword>
<dbReference type="Proteomes" id="UP000615446">
    <property type="component" value="Unassembled WGS sequence"/>
</dbReference>
<dbReference type="EMBL" id="BLAL01000020">
    <property type="protein sequence ID" value="GES76499.1"/>
    <property type="molecule type" value="Genomic_DNA"/>
</dbReference>
<comment type="caution">
    <text evidence="2">The sequence shown here is derived from an EMBL/GenBank/DDBJ whole genome shotgun (WGS) entry which is preliminary data.</text>
</comment>
<name>A0A8H3KZC6_9GLOM</name>
<protein>
    <submittedName>
        <fullName evidence="2">Uncharacterized protein</fullName>
    </submittedName>
</protein>